<keyword evidence="3 5" id="KW-0649">Protein kinase inhibitor</keyword>
<dbReference type="InterPro" id="IPR044275">
    <property type="entry name" value="KRP"/>
</dbReference>
<feature type="compositionally biased region" description="Basic and acidic residues" evidence="6">
    <location>
        <begin position="74"/>
        <end position="90"/>
    </location>
</feature>
<evidence type="ECO:0000256" key="3">
    <source>
        <dbReference type="ARBA" id="ARBA00023013"/>
    </source>
</evidence>
<dbReference type="InterPro" id="IPR003175">
    <property type="entry name" value="CDI_dom"/>
</dbReference>
<dbReference type="EMBL" id="JBANAX010000874">
    <property type="protein sequence ID" value="KAL1190581.1"/>
    <property type="molecule type" value="Genomic_DNA"/>
</dbReference>
<evidence type="ECO:0000313" key="9">
    <source>
        <dbReference type="Proteomes" id="UP001558713"/>
    </source>
</evidence>
<evidence type="ECO:0000256" key="5">
    <source>
        <dbReference type="PIRNR" id="PIRNR017811"/>
    </source>
</evidence>
<dbReference type="PANTHER" id="PTHR46776">
    <property type="entry name" value="CYCLIN-DEPENDENT KINASE INHIBITOR 4-RELATED"/>
    <property type="match status" value="1"/>
</dbReference>
<dbReference type="PIRSF" id="PIRSF017811">
    <property type="entry name" value="CDK_inhib_pln"/>
    <property type="match status" value="1"/>
</dbReference>
<sequence>MGKYINKSKIAGDVSVKDITTQPTTTFSSRTRAAKNLALHRLRSHSNSPSNESDSFQYLQLRSRRLVKLPLIPDSRKQQERQQCDNECQTKRNPKARARSTPAKKSEAEQDCNFGEKGLDFESENRIRETTPCSNSIRDSKAIQSVVPSSSEIEDFFAYAEQKQQRFFIEKYNFDIASENPLPGRYEWVKVVP</sequence>
<gene>
    <name evidence="8" type="ORF">V5N11_032859</name>
</gene>
<dbReference type="Proteomes" id="UP001558713">
    <property type="component" value="Unassembled WGS sequence"/>
</dbReference>
<feature type="region of interest" description="Disordered" evidence="6">
    <location>
        <begin position="71"/>
        <end position="110"/>
    </location>
</feature>
<reference evidence="8 9" key="1">
    <citation type="submission" date="2024-04" db="EMBL/GenBank/DDBJ databases">
        <title>Genome assembly C_amara_ONT_v2.</title>
        <authorList>
            <person name="Yant L."/>
            <person name="Moore C."/>
            <person name="Slenker M."/>
        </authorList>
    </citation>
    <scope>NUCLEOTIDE SEQUENCE [LARGE SCALE GENOMIC DNA]</scope>
    <source>
        <tissue evidence="8">Leaf</tissue>
    </source>
</reference>
<evidence type="ECO:0000256" key="6">
    <source>
        <dbReference type="SAM" id="MobiDB-lite"/>
    </source>
</evidence>
<keyword evidence="9" id="KW-1185">Reference proteome</keyword>
<comment type="subcellular location">
    <subcellularLocation>
        <location evidence="1">Nucleus</location>
        <location evidence="1">Nucleoplasm</location>
    </subcellularLocation>
</comment>
<accession>A0ABD0Z9A5</accession>
<dbReference type="AlphaFoldDB" id="A0ABD0Z9A5"/>
<organism evidence="8 9">
    <name type="scientific">Cardamine amara subsp. amara</name>
    <dbReference type="NCBI Taxonomy" id="228776"/>
    <lineage>
        <taxon>Eukaryota</taxon>
        <taxon>Viridiplantae</taxon>
        <taxon>Streptophyta</taxon>
        <taxon>Embryophyta</taxon>
        <taxon>Tracheophyta</taxon>
        <taxon>Spermatophyta</taxon>
        <taxon>Magnoliopsida</taxon>
        <taxon>eudicotyledons</taxon>
        <taxon>Gunneridae</taxon>
        <taxon>Pentapetalae</taxon>
        <taxon>rosids</taxon>
        <taxon>malvids</taxon>
        <taxon>Brassicales</taxon>
        <taxon>Brassicaceae</taxon>
        <taxon>Cardamineae</taxon>
        <taxon>Cardamine</taxon>
    </lineage>
</organism>
<evidence type="ECO:0000256" key="4">
    <source>
        <dbReference type="ARBA" id="ARBA00023306"/>
    </source>
</evidence>
<name>A0ABD0Z9A5_CARAN</name>
<comment type="caution">
    <text evidence="8">The sequence shown here is derived from an EMBL/GenBank/DDBJ whole genome shotgun (WGS) entry which is preliminary data.</text>
</comment>
<dbReference type="Gene3D" id="4.10.365.10">
    <property type="entry name" value="p27"/>
    <property type="match status" value="1"/>
</dbReference>
<feature type="region of interest" description="Disordered" evidence="6">
    <location>
        <begin position="1"/>
        <end position="31"/>
    </location>
</feature>
<dbReference type="Pfam" id="PF02234">
    <property type="entry name" value="CDI"/>
    <property type="match status" value="1"/>
</dbReference>
<evidence type="ECO:0000256" key="1">
    <source>
        <dbReference type="ARBA" id="ARBA00004642"/>
    </source>
</evidence>
<evidence type="ECO:0000256" key="2">
    <source>
        <dbReference type="ARBA" id="ARBA00010274"/>
    </source>
</evidence>
<keyword evidence="4" id="KW-0131">Cell cycle</keyword>
<dbReference type="GO" id="GO:0005654">
    <property type="term" value="C:nucleoplasm"/>
    <property type="evidence" value="ECO:0007669"/>
    <property type="project" value="UniProtKB-SubCell"/>
</dbReference>
<feature type="domain" description="Cyclin-dependent kinase inhibitor" evidence="7">
    <location>
        <begin position="148"/>
        <end position="191"/>
    </location>
</feature>
<comment type="similarity">
    <text evidence="2 5">Belongs to the CDI family. ICK/KRP subfamily.</text>
</comment>
<protein>
    <recommendedName>
        <fullName evidence="5">Cyclin-dependent kinase inhibitor</fullName>
    </recommendedName>
</protein>
<evidence type="ECO:0000313" key="8">
    <source>
        <dbReference type="EMBL" id="KAL1190581.1"/>
    </source>
</evidence>
<feature type="compositionally biased region" description="Low complexity" evidence="6">
    <location>
        <begin position="20"/>
        <end position="31"/>
    </location>
</feature>
<evidence type="ECO:0000259" key="7">
    <source>
        <dbReference type="Pfam" id="PF02234"/>
    </source>
</evidence>
<dbReference type="InterPro" id="IPR044898">
    <property type="entry name" value="CDI_dom_sf"/>
</dbReference>
<proteinExistence type="inferred from homology"/>
<dbReference type="GO" id="GO:0004861">
    <property type="term" value="F:cyclin-dependent protein serine/threonine kinase inhibitor activity"/>
    <property type="evidence" value="ECO:0007669"/>
    <property type="project" value="UniProtKB-UniRule"/>
</dbReference>